<evidence type="ECO:0000256" key="3">
    <source>
        <dbReference type="ARBA" id="ARBA00022737"/>
    </source>
</evidence>
<comment type="caution">
    <text evidence="11">The sequence shown here is derived from an EMBL/GenBank/DDBJ whole genome shotgun (WGS) entry which is preliminary data.</text>
</comment>
<evidence type="ECO:0000256" key="2">
    <source>
        <dbReference type="ARBA" id="ARBA00022723"/>
    </source>
</evidence>
<dbReference type="GO" id="GO:0006357">
    <property type="term" value="P:regulation of transcription by RNA polymerase II"/>
    <property type="evidence" value="ECO:0007669"/>
    <property type="project" value="TreeGrafter"/>
</dbReference>
<keyword evidence="3" id="KW-0677">Repeat</keyword>
<dbReference type="GO" id="GO:0000978">
    <property type="term" value="F:RNA polymerase II cis-regulatory region sequence-specific DNA binding"/>
    <property type="evidence" value="ECO:0007669"/>
    <property type="project" value="TreeGrafter"/>
</dbReference>
<dbReference type="EMBL" id="AZIM01004378">
    <property type="protein sequence ID" value="ETE60811.1"/>
    <property type="molecule type" value="Genomic_DNA"/>
</dbReference>
<keyword evidence="6" id="KW-0238">DNA-binding</keyword>
<feature type="region of interest" description="Disordered" evidence="9">
    <location>
        <begin position="178"/>
        <end position="199"/>
    </location>
</feature>
<dbReference type="Pfam" id="PF00096">
    <property type="entry name" value="zf-C2H2"/>
    <property type="match status" value="3"/>
</dbReference>
<gene>
    <name evidence="11" type="ORF">L345_13445</name>
</gene>
<evidence type="ECO:0000256" key="6">
    <source>
        <dbReference type="ARBA" id="ARBA00023125"/>
    </source>
</evidence>
<keyword evidence="12" id="KW-1185">Reference proteome</keyword>
<feature type="region of interest" description="Disordered" evidence="9">
    <location>
        <begin position="618"/>
        <end position="637"/>
    </location>
</feature>
<feature type="domain" description="C2H2-type" evidence="10">
    <location>
        <begin position="545"/>
        <end position="572"/>
    </location>
</feature>
<protein>
    <recommendedName>
        <fullName evidence="10">C2H2-type domain-containing protein</fullName>
    </recommendedName>
</protein>
<organism evidence="11 12">
    <name type="scientific">Ophiophagus hannah</name>
    <name type="common">King cobra</name>
    <name type="synonym">Naja hannah</name>
    <dbReference type="NCBI Taxonomy" id="8665"/>
    <lineage>
        <taxon>Eukaryota</taxon>
        <taxon>Metazoa</taxon>
        <taxon>Chordata</taxon>
        <taxon>Craniata</taxon>
        <taxon>Vertebrata</taxon>
        <taxon>Euteleostomi</taxon>
        <taxon>Lepidosauria</taxon>
        <taxon>Squamata</taxon>
        <taxon>Bifurcata</taxon>
        <taxon>Unidentata</taxon>
        <taxon>Episquamata</taxon>
        <taxon>Toxicofera</taxon>
        <taxon>Serpentes</taxon>
        <taxon>Colubroidea</taxon>
        <taxon>Elapidae</taxon>
        <taxon>Elapinae</taxon>
        <taxon>Ophiophagus</taxon>
    </lineage>
</organism>
<keyword evidence="7" id="KW-0539">Nucleus</keyword>
<dbReference type="Proteomes" id="UP000018936">
    <property type="component" value="Unassembled WGS sequence"/>
</dbReference>
<feature type="region of interest" description="Disordered" evidence="9">
    <location>
        <begin position="243"/>
        <end position="277"/>
    </location>
</feature>
<feature type="region of interest" description="Disordered" evidence="9">
    <location>
        <begin position="373"/>
        <end position="439"/>
    </location>
</feature>
<dbReference type="PANTHER" id="PTHR24390">
    <property type="entry name" value="ZINC FINGER PROTEIN"/>
    <property type="match status" value="1"/>
</dbReference>
<dbReference type="FunFam" id="3.30.160.60:FF:001049">
    <property type="entry name" value="zinc finger protein 319"/>
    <property type="match status" value="1"/>
</dbReference>
<dbReference type="PROSITE" id="PS00028">
    <property type="entry name" value="ZINC_FINGER_C2H2_1"/>
    <property type="match status" value="4"/>
</dbReference>
<proteinExistence type="predicted"/>
<evidence type="ECO:0000256" key="5">
    <source>
        <dbReference type="ARBA" id="ARBA00022833"/>
    </source>
</evidence>
<evidence type="ECO:0000256" key="4">
    <source>
        <dbReference type="ARBA" id="ARBA00022771"/>
    </source>
</evidence>
<comment type="subcellular location">
    <subcellularLocation>
        <location evidence="1">Nucleus</location>
    </subcellularLocation>
</comment>
<dbReference type="InterPro" id="IPR036236">
    <property type="entry name" value="Znf_C2H2_sf"/>
</dbReference>
<dbReference type="PANTHER" id="PTHR24390:SF159">
    <property type="entry name" value="GROWTH FACTOR INDEPENDENT 1 TRANSCRIPTIONAL REPRESSOR"/>
    <property type="match status" value="1"/>
</dbReference>
<keyword evidence="2" id="KW-0479">Metal-binding</keyword>
<dbReference type="GO" id="GO:0005634">
    <property type="term" value="C:nucleus"/>
    <property type="evidence" value="ECO:0007669"/>
    <property type="project" value="UniProtKB-SubCell"/>
</dbReference>
<keyword evidence="5" id="KW-0862">Zinc</keyword>
<dbReference type="OrthoDB" id="8930638at2759"/>
<dbReference type="AlphaFoldDB" id="V8NFR1"/>
<feature type="domain" description="C2H2-type" evidence="10">
    <location>
        <begin position="446"/>
        <end position="473"/>
    </location>
</feature>
<feature type="domain" description="C2H2-type" evidence="10">
    <location>
        <begin position="573"/>
        <end position="600"/>
    </location>
</feature>
<dbReference type="Gene3D" id="3.30.160.60">
    <property type="entry name" value="Classic Zinc Finger"/>
    <property type="match status" value="4"/>
</dbReference>
<keyword evidence="4 8" id="KW-0863">Zinc-finger</keyword>
<evidence type="ECO:0000256" key="1">
    <source>
        <dbReference type="ARBA" id="ARBA00004123"/>
    </source>
</evidence>
<accession>V8NFR1</accession>
<evidence type="ECO:0000259" key="10">
    <source>
        <dbReference type="PROSITE" id="PS50157"/>
    </source>
</evidence>
<evidence type="ECO:0000313" key="11">
    <source>
        <dbReference type="EMBL" id="ETE60811.1"/>
    </source>
</evidence>
<feature type="compositionally biased region" description="Basic and acidic residues" evidence="9">
    <location>
        <begin position="618"/>
        <end position="628"/>
    </location>
</feature>
<dbReference type="InterPro" id="IPR013087">
    <property type="entry name" value="Znf_C2H2_type"/>
</dbReference>
<dbReference type="PROSITE" id="PS50157">
    <property type="entry name" value="ZINC_FINGER_C2H2_2"/>
    <property type="match status" value="5"/>
</dbReference>
<evidence type="ECO:0000256" key="9">
    <source>
        <dbReference type="SAM" id="MobiDB-lite"/>
    </source>
</evidence>
<feature type="domain" description="C2H2-type" evidence="10">
    <location>
        <begin position="517"/>
        <end position="544"/>
    </location>
</feature>
<name>V8NFR1_OPHHA</name>
<dbReference type="GO" id="GO:0003700">
    <property type="term" value="F:DNA-binding transcription factor activity"/>
    <property type="evidence" value="ECO:0007669"/>
    <property type="project" value="TreeGrafter"/>
</dbReference>
<feature type="non-terminal residue" evidence="11">
    <location>
        <position position="1"/>
    </location>
</feature>
<dbReference type="GO" id="GO:0008270">
    <property type="term" value="F:zinc ion binding"/>
    <property type="evidence" value="ECO:0007669"/>
    <property type="project" value="UniProtKB-KW"/>
</dbReference>
<dbReference type="SUPFAM" id="SSF57667">
    <property type="entry name" value="beta-beta-alpha zinc fingers"/>
    <property type="match status" value="4"/>
</dbReference>
<reference evidence="11 12" key="1">
    <citation type="journal article" date="2013" name="Proc. Natl. Acad. Sci. U.S.A.">
        <title>The king cobra genome reveals dynamic gene evolution and adaptation in the snake venom system.</title>
        <authorList>
            <person name="Vonk F.J."/>
            <person name="Casewell N.R."/>
            <person name="Henkel C.V."/>
            <person name="Heimberg A.M."/>
            <person name="Jansen H.J."/>
            <person name="McCleary R.J."/>
            <person name="Kerkkamp H.M."/>
            <person name="Vos R.A."/>
            <person name="Guerreiro I."/>
            <person name="Calvete J.J."/>
            <person name="Wuster W."/>
            <person name="Woods A.E."/>
            <person name="Logan J.M."/>
            <person name="Harrison R.A."/>
            <person name="Castoe T.A."/>
            <person name="de Koning A.P."/>
            <person name="Pollock D.D."/>
            <person name="Yandell M."/>
            <person name="Calderon D."/>
            <person name="Renjifo C."/>
            <person name="Currier R.B."/>
            <person name="Salgado D."/>
            <person name="Pla D."/>
            <person name="Sanz L."/>
            <person name="Hyder A.S."/>
            <person name="Ribeiro J.M."/>
            <person name="Arntzen J.W."/>
            <person name="van den Thillart G.E."/>
            <person name="Boetzer M."/>
            <person name="Pirovano W."/>
            <person name="Dirks R.P."/>
            <person name="Spaink H.P."/>
            <person name="Duboule D."/>
            <person name="McGlinn E."/>
            <person name="Kini R.M."/>
            <person name="Richardson M.K."/>
        </authorList>
    </citation>
    <scope>NUCLEOTIDE SEQUENCE</scope>
    <source>
        <tissue evidence="11">Blood</tissue>
    </source>
</reference>
<evidence type="ECO:0000313" key="12">
    <source>
        <dbReference type="Proteomes" id="UP000018936"/>
    </source>
</evidence>
<dbReference type="SMART" id="SM00355">
    <property type="entry name" value="ZnF_C2H2"/>
    <property type="match status" value="6"/>
</dbReference>
<feature type="domain" description="C2H2-type" evidence="10">
    <location>
        <begin position="597"/>
        <end position="624"/>
    </location>
</feature>
<evidence type="ECO:0000256" key="7">
    <source>
        <dbReference type="ARBA" id="ARBA00023242"/>
    </source>
</evidence>
<evidence type="ECO:0000256" key="8">
    <source>
        <dbReference type="PROSITE-ProRule" id="PRU00042"/>
    </source>
</evidence>
<sequence>MSLFPSCPIVSTSVSPLLLQMMGMMEGESEKPPKGNQALSEMAHRVSHFEHQADQNLEASLDSSAWQLLSGSDLRADQLIKAVRTLIALSCLSPVADTSWQWHLQRYLVQGTQTPDPWTNTSPQHARNQPHKQAIAIRFTESAYCSPNNLDPHFTHFRRMEGQVNFEPVRLKLLAAGSQQKQHARPAPPPARGKTSLHRTGPCRYQFQQASKTSVMPLTESESEEDKQLTGWECGSVGCGGAGGVRTRESEFRGRSRPNSSSSYGTEGGTENRATWPHPGMKLNADCGSCWEQTFAVPSRLEFRPAKLITSLKAVPGRVLLQPEGNLDIGGKVGVIKGTLIDYPNVPLCHTPDDGWPEPQRTSLRTARENYFLAPGTPDGNQHGAEQQDGNKSMAVTDELGPPQGVFQAATESPSLTTKGKCDAEGLSQSSQLDAGENPEPEEKCYKCWHCSLTFGSSLDLLAHERTHVDEKLYICSHCGEKMRIGAGQVSHICSHCGKNFGWIPKMKLSADRERCFMCSECGKCYTRRTDCLKHQKTHTGEKLFICTVCGEKFASYTSLKMHQVAHRGQDTFQCFHCGKSFMSRSHMLLHELMHKNSCSYCGKSFTRKSELCEHEKTHTATDLKGQRDPPPISQKP</sequence>